<reference evidence="1" key="1">
    <citation type="submission" date="2022-10" db="EMBL/GenBank/DDBJ databases">
        <title>Description of Fervidibacillus gen. nov. in the family Fervidibacillaceae fam. nov. with two species, Fervidibacillus albus sp. nov., and Fervidibacillus halotolerans sp. nov., isolated from tidal flat sediments.</title>
        <authorList>
            <person name="Kwon K.K."/>
            <person name="Yang S.-H."/>
        </authorList>
    </citation>
    <scope>NUCLEOTIDE SEQUENCE</scope>
    <source>
        <strain evidence="1">JCM 19140</strain>
    </source>
</reference>
<organism evidence="1 2">
    <name type="scientific">Perspicuibacillus lycopersici</name>
    <dbReference type="NCBI Taxonomy" id="1325689"/>
    <lineage>
        <taxon>Bacteria</taxon>
        <taxon>Bacillati</taxon>
        <taxon>Bacillota</taxon>
        <taxon>Bacilli</taxon>
        <taxon>Bacillales</taxon>
        <taxon>Bacillaceae</taxon>
        <taxon>Perspicuibacillus</taxon>
    </lineage>
</organism>
<keyword evidence="2" id="KW-1185">Reference proteome</keyword>
<proteinExistence type="predicted"/>
<evidence type="ECO:0000313" key="2">
    <source>
        <dbReference type="Proteomes" id="UP001209318"/>
    </source>
</evidence>
<accession>A0AAE3IQ24</accession>
<comment type="caution">
    <text evidence="1">The sequence shown here is derived from an EMBL/GenBank/DDBJ whole genome shotgun (WGS) entry which is preliminary data.</text>
</comment>
<dbReference type="RefSeq" id="WP_263071673.1">
    <property type="nucleotide sequence ID" value="NZ_JAOUSF010000001.1"/>
</dbReference>
<dbReference type="InterPro" id="IPR010461">
    <property type="entry name" value="ComK"/>
</dbReference>
<evidence type="ECO:0000313" key="1">
    <source>
        <dbReference type="EMBL" id="MCU9612485.1"/>
    </source>
</evidence>
<dbReference type="Pfam" id="PF06338">
    <property type="entry name" value="ComK"/>
    <property type="match status" value="1"/>
</dbReference>
<dbReference type="GO" id="GO:0030420">
    <property type="term" value="P:establishment of competence for transformation"/>
    <property type="evidence" value="ECO:0007669"/>
    <property type="project" value="InterPro"/>
</dbReference>
<dbReference type="PIRSF" id="PIRSF011560">
    <property type="entry name" value="ComK"/>
    <property type="match status" value="1"/>
</dbReference>
<sequence>MRLHEEFELTPYTMSVIPIPYGSKTYSKIMELDNEFITPYRPVDIIKKSCRFYASSYAGRKEGTKELIGVSIKAPIVIDPLQSIYFFPTASSSKLHCAWISPEHVLSYERIDGITTEVVFRNKQRIRLQVSSNTFKNQMYKTAMLQTKMLQRSAENGRKNLFSTESELFQEAKEKRKVYRVTRRDWSDD</sequence>
<protein>
    <submittedName>
        <fullName evidence="1">Competence protein ComK</fullName>
    </submittedName>
</protein>
<dbReference type="EMBL" id="JAOUSF010000001">
    <property type="protein sequence ID" value="MCU9612485.1"/>
    <property type="molecule type" value="Genomic_DNA"/>
</dbReference>
<name>A0AAE3IQ24_9BACI</name>
<dbReference type="AlphaFoldDB" id="A0AAE3IQ24"/>
<dbReference type="Proteomes" id="UP001209318">
    <property type="component" value="Unassembled WGS sequence"/>
</dbReference>
<gene>
    <name evidence="1" type="ORF">OEV98_02765</name>
</gene>